<organism evidence="4 5">
    <name type="scientific">Litchfieldella rifensis</name>
    <dbReference type="NCBI Taxonomy" id="762643"/>
    <lineage>
        <taxon>Bacteria</taxon>
        <taxon>Pseudomonadati</taxon>
        <taxon>Pseudomonadota</taxon>
        <taxon>Gammaproteobacteria</taxon>
        <taxon>Oceanospirillales</taxon>
        <taxon>Halomonadaceae</taxon>
        <taxon>Litchfieldella</taxon>
    </lineage>
</organism>
<keyword evidence="2" id="KW-0813">Transport</keyword>
<reference evidence="5" key="1">
    <citation type="journal article" date="2019" name="Int. J. Syst. Evol. Microbiol.">
        <title>The Global Catalogue of Microorganisms (GCM) 10K type strain sequencing project: providing services to taxonomists for standard genome sequencing and annotation.</title>
        <authorList>
            <consortium name="The Broad Institute Genomics Platform"/>
            <consortium name="The Broad Institute Genome Sequencing Center for Infectious Disease"/>
            <person name="Wu L."/>
            <person name="Ma J."/>
        </authorList>
    </citation>
    <scope>NUCLEOTIDE SEQUENCE [LARGE SCALE GENOMIC DNA]</scope>
    <source>
        <strain evidence="5">CECT 7698</strain>
    </source>
</reference>
<dbReference type="SUPFAM" id="SSF52467">
    <property type="entry name" value="DHS-like NAD/FAD-binding domain"/>
    <property type="match status" value="1"/>
</dbReference>
<evidence type="ECO:0000313" key="4">
    <source>
        <dbReference type="EMBL" id="MFC3284726.1"/>
    </source>
</evidence>
<keyword evidence="5" id="KW-1185">Reference proteome</keyword>
<dbReference type="InterPro" id="IPR014730">
    <property type="entry name" value="ETF_a/b_N"/>
</dbReference>
<keyword evidence="2" id="KW-0249">Electron transport</keyword>
<dbReference type="Gene3D" id="3.40.50.620">
    <property type="entry name" value="HUPs"/>
    <property type="match status" value="1"/>
</dbReference>
<dbReference type="RefSeq" id="WP_386774971.1">
    <property type="nucleotide sequence ID" value="NZ_JBHRUG010000027.1"/>
</dbReference>
<gene>
    <name evidence="4" type="ORF">ACFOEV_14080</name>
</gene>
<proteinExistence type="inferred from homology"/>
<accession>A0ABV7LR67</accession>
<evidence type="ECO:0000313" key="5">
    <source>
        <dbReference type="Proteomes" id="UP001595579"/>
    </source>
</evidence>
<name>A0ABV7LR67_9GAMM</name>
<dbReference type="InterPro" id="IPR029035">
    <property type="entry name" value="DHS-like_NAD/FAD-binding_dom"/>
</dbReference>
<dbReference type="SUPFAM" id="SSF52402">
    <property type="entry name" value="Adenine nucleotide alpha hydrolases-like"/>
    <property type="match status" value="1"/>
</dbReference>
<sequence length="436" mass="46441">MTEILRRDPRKEWIARNRLHPEHEQVLLELGQGTAMATEWMGPNGVIRKNPHGLGFIGPNGIKRIDRSGVQQAPTAGRGAGQTAAAADNRRRVEIEAPAFLVAVVPDMPGGRLSSHDRDLLGLARQLADVDGERQGAVLAVVFGGHKESEGSSEHKGGAFGEAGVDRLLHLDDALFDGYSPESRLVALSAVEGEFAPRHWLLPDSKLGGADLGRRLAARLQERPATGVWQIERDDTHELGWRCTARGAAGTTDIQRALPRVALALPECAEPVSETRHAAQSLALSQALPSQLGRIEDLGQVAVDPAGVALAEAEFILSAGNGVKDWDGFHHAAKVLGATEGASRVAVDDGFMPRHRQVGATGTWVTARVYLAVGISGAIQHLQGIQSCDKVVAINLDPGCDMIKRADLAVIGDSAKILGALVALVEQQREEKRDAA</sequence>
<dbReference type="Proteomes" id="UP001595579">
    <property type="component" value="Unassembled WGS sequence"/>
</dbReference>
<comment type="similarity">
    <text evidence="1">Belongs to the ETF alpha-subunit/FixB family.</text>
</comment>
<dbReference type="InterPro" id="IPR014731">
    <property type="entry name" value="ETF_asu_C"/>
</dbReference>
<dbReference type="InterPro" id="IPR014729">
    <property type="entry name" value="Rossmann-like_a/b/a_fold"/>
</dbReference>
<evidence type="ECO:0000256" key="2">
    <source>
        <dbReference type="ARBA" id="ARBA00022982"/>
    </source>
</evidence>
<evidence type="ECO:0000256" key="1">
    <source>
        <dbReference type="ARBA" id="ARBA00005817"/>
    </source>
</evidence>
<dbReference type="Pfam" id="PF00766">
    <property type="entry name" value="ETF_alpha"/>
    <property type="match status" value="1"/>
</dbReference>
<dbReference type="Pfam" id="PF01012">
    <property type="entry name" value="ETF"/>
    <property type="match status" value="1"/>
</dbReference>
<protein>
    <submittedName>
        <fullName evidence="4">Electron transfer flavoprotein subunit alpha/FixB family protein</fullName>
    </submittedName>
</protein>
<dbReference type="EMBL" id="JBHRUG010000027">
    <property type="protein sequence ID" value="MFC3284726.1"/>
    <property type="molecule type" value="Genomic_DNA"/>
</dbReference>
<dbReference type="Gene3D" id="3.40.50.1220">
    <property type="entry name" value="TPP-binding domain"/>
    <property type="match status" value="1"/>
</dbReference>
<comment type="caution">
    <text evidence="4">The sequence shown here is derived from an EMBL/GenBank/DDBJ whole genome shotgun (WGS) entry which is preliminary data.</text>
</comment>
<dbReference type="SMART" id="SM00893">
    <property type="entry name" value="ETF"/>
    <property type="match status" value="1"/>
</dbReference>
<dbReference type="InterPro" id="IPR001308">
    <property type="entry name" value="ETF_a/FixB"/>
</dbReference>
<dbReference type="PANTHER" id="PTHR43153">
    <property type="entry name" value="ELECTRON TRANSFER FLAVOPROTEIN ALPHA"/>
    <property type="match status" value="1"/>
</dbReference>
<dbReference type="PANTHER" id="PTHR43153:SF1">
    <property type="entry name" value="ELECTRON TRANSFER FLAVOPROTEIN SUBUNIT ALPHA, MITOCHONDRIAL"/>
    <property type="match status" value="1"/>
</dbReference>
<feature type="domain" description="Electron transfer flavoprotein alpha/beta-subunit N-terminal" evidence="3">
    <location>
        <begin position="102"/>
        <end position="296"/>
    </location>
</feature>
<evidence type="ECO:0000259" key="3">
    <source>
        <dbReference type="SMART" id="SM00893"/>
    </source>
</evidence>